<dbReference type="InterPro" id="IPR018313">
    <property type="entry name" value="SBP_3_CS"/>
</dbReference>
<gene>
    <name evidence="10" type="ORF">JOC94_001997</name>
</gene>
<evidence type="ECO:0000313" key="11">
    <source>
        <dbReference type="Proteomes" id="UP000823485"/>
    </source>
</evidence>
<keyword evidence="3 7" id="KW-0732">Signal</keyword>
<dbReference type="Gene3D" id="3.40.190.10">
    <property type="entry name" value="Periplasmic binding protein-like II"/>
    <property type="match status" value="2"/>
</dbReference>
<feature type="signal peptide" evidence="7">
    <location>
        <begin position="1"/>
        <end position="18"/>
    </location>
</feature>
<feature type="domain" description="Ionotropic glutamate receptor C-terminal" evidence="9">
    <location>
        <begin position="40"/>
        <end position="257"/>
    </location>
</feature>
<dbReference type="Proteomes" id="UP000823485">
    <property type="component" value="Unassembled WGS sequence"/>
</dbReference>
<dbReference type="PROSITE" id="PS01039">
    <property type="entry name" value="SBP_BACTERIAL_3"/>
    <property type="match status" value="1"/>
</dbReference>
<dbReference type="SMART" id="SM00062">
    <property type="entry name" value="PBPb"/>
    <property type="match status" value="1"/>
</dbReference>
<evidence type="ECO:0000313" key="10">
    <source>
        <dbReference type="EMBL" id="MBM7715025.1"/>
    </source>
</evidence>
<feature type="domain" description="Solute-binding protein family 3/N-terminal" evidence="8">
    <location>
        <begin position="40"/>
        <end position="258"/>
    </location>
</feature>
<dbReference type="InterPro" id="IPR001638">
    <property type="entry name" value="Solute-binding_3/MltF_N"/>
</dbReference>
<dbReference type="RefSeq" id="WP_077112990.1">
    <property type="nucleotide sequence ID" value="NZ_JAFBFH010000011.1"/>
</dbReference>
<keyword evidence="11" id="KW-1185">Reference proteome</keyword>
<dbReference type="PANTHER" id="PTHR35936">
    <property type="entry name" value="MEMBRANE-BOUND LYTIC MUREIN TRANSGLYCOSYLASE F"/>
    <property type="match status" value="1"/>
</dbReference>
<reference evidence="10 11" key="1">
    <citation type="submission" date="2021-01" db="EMBL/GenBank/DDBJ databases">
        <title>Genomic Encyclopedia of Type Strains, Phase IV (KMG-IV): sequencing the most valuable type-strain genomes for metagenomic binning, comparative biology and taxonomic classification.</title>
        <authorList>
            <person name="Goeker M."/>
        </authorList>
    </citation>
    <scope>NUCLEOTIDE SEQUENCE [LARGE SCALE GENOMIC DNA]</scope>
    <source>
        <strain evidence="10 11">DSM 105453</strain>
    </source>
</reference>
<evidence type="ECO:0000256" key="6">
    <source>
        <dbReference type="RuleBase" id="RU003744"/>
    </source>
</evidence>
<evidence type="ECO:0000256" key="1">
    <source>
        <dbReference type="ARBA" id="ARBA00004196"/>
    </source>
</evidence>
<dbReference type="CDD" id="cd13713">
    <property type="entry name" value="PBP2_Cystine_like_1"/>
    <property type="match status" value="1"/>
</dbReference>
<keyword evidence="4" id="KW-0564">Palmitate</keyword>
<comment type="similarity">
    <text evidence="2 6">Belongs to the bacterial solute-binding protein 3 family.</text>
</comment>
<feature type="chain" id="PRO_5046659412" evidence="7">
    <location>
        <begin position="19"/>
        <end position="262"/>
    </location>
</feature>
<dbReference type="Pfam" id="PF00497">
    <property type="entry name" value="SBP_bac_3"/>
    <property type="match status" value="1"/>
</dbReference>
<name>A0ABS2R6N0_9BACI</name>
<evidence type="ECO:0000256" key="4">
    <source>
        <dbReference type="ARBA" id="ARBA00023139"/>
    </source>
</evidence>
<comment type="caution">
    <text evidence="10">The sequence shown here is derived from an EMBL/GenBank/DDBJ whole genome shotgun (WGS) entry which is preliminary data.</text>
</comment>
<evidence type="ECO:0000256" key="5">
    <source>
        <dbReference type="ARBA" id="ARBA00023288"/>
    </source>
</evidence>
<comment type="subcellular location">
    <subcellularLocation>
        <location evidence="1">Cell envelope</location>
    </subcellularLocation>
</comment>
<dbReference type="InterPro" id="IPR001320">
    <property type="entry name" value="Iontro_rcpt_C"/>
</dbReference>
<accession>A0ABS2R6N0</accession>
<dbReference type="EMBL" id="JAFBFH010000011">
    <property type="protein sequence ID" value="MBM7715025.1"/>
    <property type="molecule type" value="Genomic_DNA"/>
</dbReference>
<sequence length="262" mass="28946">MKRSIFVIMMAILLVGLAACGTKESGEKAASGTENKQKEDFVFASSGLYPPFNYTENNKLVGFDVEIGTAIAEEMGMNPKPVTNPWQTIIAALQTDKFDAIIGSMAITDERLKEVNFTDPYYESGAQIFVSKDNDSIKNADDLKGKTIGVVVSSTFEENAKEYTDDVKTYDSDVTALQDLLVKGRLDAVITDRLVGMYAVNQNNLKIKQVGEPIYLDQMGIAIQKDDEELLKKVNEALKSIQENGTYGEISEKYFGEDISQK</sequence>
<dbReference type="PANTHER" id="PTHR35936:SF34">
    <property type="entry name" value="ABC TRANSPORTER EXTRACELLULAR-BINDING PROTEIN YCKB-RELATED"/>
    <property type="match status" value="1"/>
</dbReference>
<evidence type="ECO:0000256" key="3">
    <source>
        <dbReference type="ARBA" id="ARBA00022729"/>
    </source>
</evidence>
<dbReference type="SUPFAM" id="SSF53850">
    <property type="entry name" value="Periplasmic binding protein-like II"/>
    <property type="match status" value="1"/>
</dbReference>
<proteinExistence type="inferred from homology"/>
<evidence type="ECO:0000256" key="7">
    <source>
        <dbReference type="SAM" id="SignalP"/>
    </source>
</evidence>
<organism evidence="10 11">
    <name type="scientific">Siminovitchia thermophila</name>
    <dbReference type="NCBI Taxonomy" id="1245522"/>
    <lineage>
        <taxon>Bacteria</taxon>
        <taxon>Bacillati</taxon>
        <taxon>Bacillota</taxon>
        <taxon>Bacilli</taxon>
        <taxon>Bacillales</taxon>
        <taxon>Bacillaceae</taxon>
        <taxon>Siminovitchia</taxon>
    </lineage>
</organism>
<evidence type="ECO:0000259" key="9">
    <source>
        <dbReference type="SMART" id="SM00079"/>
    </source>
</evidence>
<dbReference type="SMART" id="SM00079">
    <property type="entry name" value="PBPe"/>
    <property type="match status" value="1"/>
</dbReference>
<evidence type="ECO:0000256" key="2">
    <source>
        <dbReference type="ARBA" id="ARBA00010333"/>
    </source>
</evidence>
<keyword evidence="5" id="KW-0449">Lipoprotein</keyword>
<protein>
    <submittedName>
        <fullName evidence="10">Polar amino acid transport system substrate-binding protein</fullName>
    </submittedName>
</protein>
<evidence type="ECO:0000259" key="8">
    <source>
        <dbReference type="SMART" id="SM00062"/>
    </source>
</evidence>
<dbReference type="PROSITE" id="PS51257">
    <property type="entry name" value="PROKAR_LIPOPROTEIN"/>
    <property type="match status" value="1"/>
</dbReference>